<dbReference type="Proteomes" id="UP000250572">
    <property type="component" value="Unassembled WGS sequence"/>
</dbReference>
<gene>
    <name evidence="5" type="ORF">CCH79_00020435</name>
</gene>
<dbReference type="GO" id="GO:0048786">
    <property type="term" value="C:presynaptic active zone"/>
    <property type="evidence" value="ECO:0007669"/>
    <property type="project" value="TreeGrafter"/>
</dbReference>
<accession>A0A315W8M1</accession>
<organism evidence="5 6">
    <name type="scientific">Gambusia affinis</name>
    <name type="common">Western mosquitofish</name>
    <name type="synonym">Heterandria affinis</name>
    <dbReference type="NCBI Taxonomy" id="33528"/>
    <lineage>
        <taxon>Eukaryota</taxon>
        <taxon>Metazoa</taxon>
        <taxon>Chordata</taxon>
        <taxon>Craniata</taxon>
        <taxon>Vertebrata</taxon>
        <taxon>Euteleostomi</taxon>
        <taxon>Actinopterygii</taxon>
        <taxon>Neopterygii</taxon>
        <taxon>Teleostei</taxon>
        <taxon>Neoteleostei</taxon>
        <taxon>Acanthomorphata</taxon>
        <taxon>Ovalentaria</taxon>
        <taxon>Atherinomorphae</taxon>
        <taxon>Cyprinodontiformes</taxon>
        <taxon>Poeciliidae</taxon>
        <taxon>Poeciliinae</taxon>
        <taxon>Gambusia</taxon>
    </lineage>
</organism>
<dbReference type="PANTHER" id="PTHR10306">
    <property type="entry name" value="SYNAPTOPHYSIN"/>
    <property type="match status" value="1"/>
</dbReference>
<comment type="subcellular location">
    <subcellularLocation>
        <location evidence="1">Endomembrane system</location>
        <topology evidence="1">Multi-pass membrane protein</topology>
    </subcellularLocation>
</comment>
<keyword evidence="3" id="KW-0677">Repeat</keyword>
<feature type="region of interest" description="Disordered" evidence="4">
    <location>
        <begin position="149"/>
        <end position="184"/>
    </location>
</feature>
<feature type="non-terminal residue" evidence="5">
    <location>
        <position position="222"/>
    </location>
</feature>
<keyword evidence="6" id="KW-1185">Reference proteome</keyword>
<dbReference type="STRING" id="33528.ENSGAFP00000029247"/>
<feature type="compositionally biased region" description="Basic and acidic residues" evidence="4">
    <location>
        <begin position="171"/>
        <end position="184"/>
    </location>
</feature>
<evidence type="ECO:0000313" key="6">
    <source>
        <dbReference type="Proteomes" id="UP000250572"/>
    </source>
</evidence>
<dbReference type="EMBL" id="NHOQ01000188">
    <property type="protein sequence ID" value="PWA32423.1"/>
    <property type="molecule type" value="Genomic_DNA"/>
</dbReference>
<name>A0A315W8M1_GAMAF</name>
<evidence type="ECO:0000256" key="1">
    <source>
        <dbReference type="ARBA" id="ARBA00004127"/>
    </source>
</evidence>
<evidence type="ECO:0000256" key="2">
    <source>
        <dbReference type="ARBA" id="ARBA00022553"/>
    </source>
</evidence>
<dbReference type="InterPro" id="IPR001285">
    <property type="entry name" value="Synaptophysin/porin"/>
</dbReference>
<dbReference type="GO" id="GO:0030672">
    <property type="term" value="C:synaptic vesicle membrane"/>
    <property type="evidence" value="ECO:0007669"/>
    <property type="project" value="TreeGrafter"/>
</dbReference>
<dbReference type="AlphaFoldDB" id="A0A315W8M1"/>
<sequence length="222" mass="24541">MWLVSSAAWAKGLSDVKTATDPDEVITLIDACEKKENSCREVHDPVMSGLNTSVPTNQSRASFSCSTQQTAVTCCVPLQAFGFINLVLWAGNLWFVFKETGIIAPFMRAPPPEGKPAADAYAQQGAYEQDPYASNQGAYQPEFNQQGYNQVTTNTEPEPEVVPVPSQNQHQEVEHQIDSPERPLSREAMRTISAPHRHEELTHFGDTIPVSTRLMDPIPSKK</sequence>
<feature type="compositionally biased region" description="Low complexity" evidence="4">
    <location>
        <begin position="149"/>
        <end position="169"/>
    </location>
</feature>
<dbReference type="PANTHER" id="PTHR10306:SF10">
    <property type="entry name" value="SYNAPTOPHYSIN"/>
    <property type="match status" value="1"/>
</dbReference>
<comment type="caution">
    <text evidence="5">The sequence shown here is derived from an EMBL/GenBank/DDBJ whole genome shotgun (WGS) entry which is preliminary data.</text>
</comment>
<evidence type="ECO:0000256" key="3">
    <source>
        <dbReference type="ARBA" id="ARBA00022737"/>
    </source>
</evidence>
<evidence type="ECO:0000313" key="5">
    <source>
        <dbReference type="EMBL" id="PWA32423.1"/>
    </source>
</evidence>
<reference evidence="5 6" key="1">
    <citation type="journal article" date="2018" name="G3 (Bethesda)">
        <title>A High-Quality Reference Genome for the Invasive Mosquitofish Gambusia affinis Using a Chicago Library.</title>
        <authorList>
            <person name="Hoffberg S.L."/>
            <person name="Troendle N.J."/>
            <person name="Glenn T.C."/>
            <person name="Mahmud O."/>
            <person name="Louha S."/>
            <person name="Chalopin D."/>
            <person name="Bennetzen J.L."/>
            <person name="Mauricio R."/>
        </authorList>
    </citation>
    <scope>NUCLEOTIDE SEQUENCE [LARGE SCALE GENOMIC DNA]</scope>
    <source>
        <strain evidence="5">NE01/NJP1002.9</strain>
        <tissue evidence="5">Muscle</tissue>
    </source>
</reference>
<proteinExistence type="predicted"/>
<evidence type="ECO:0000256" key="4">
    <source>
        <dbReference type="SAM" id="MobiDB-lite"/>
    </source>
</evidence>
<protein>
    <submittedName>
        <fullName evidence="5">Uncharacterized protein</fullName>
    </submittedName>
</protein>
<keyword evidence="2" id="KW-0597">Phosphoprotein</keyword>